<accession>A0A1D7QAQ2</accession>
<dbReference type="OrthoDB" id="758145at2"/>
<dbReference type="RefSeq" id="WP_069377429.1">
    <property type="nucleotide sequence ID" value="NZ_CP017141.1"/>
</dbReference>
<dbReference type="Proteomes" id="UP000094313">
    <property type="component" value="Chromosome"/>
</dbReference>
<sequence length="193" mass="22235">MKDPYHKILNLFPEYANAENTDKALIEQLFHPVTLKKGSVLVEENSIPGYLYFINTGFIRVYYYHDGEAVTSHINCPNGFITSFGSFMAQRRSIEIVECITACSVLRISRKDLDLLYERSPKWAEAGRKIYDQSIVYNEQRTRDILTLSAEQRYLKLLNESPGLIQQVPLQIIASFIGIKPESLSRIRRQLIS</sequence>
<dbReference type="KEGG" id="psty:BFS30_00225"/>
<organism evidence="2 3">
    <name type="scientific">Pedobacter steynii</name>
    <dbReference type="NCBI Taxonomy" id="430522"/>
    <lineage>
        <taxon>Bacteria</taxon>
        <taxon>Pseudomonadati</taxon>
        <taxon>Bacteroidota</taxon>
        <taxon>Sphingobacteriia</taxon>
        <taxon>Sphingobacteriales</taxon>
        <taxon>Sphingobacteriaceae</taxon>
        <taxon>Pedobacter</taxon>
    </lineage>
</organism>
<dbReference type="InterPro" id="IPR000595">
    <property type="entry name" value="cNMP-bd_dom"/>
</dbReference>
<dbReference type="Gene3D" id="2.60.120.10">
    <property type="entry name" value="Jelly Rolls"/>
    <property type="match status" value="1"/>
</dbReference>
<dbReference type="SUPFAM" id="SSF51206">
    <property type="entry name" value="cAMP-binding domain-like"/>
    <property type="match status" value="1"/>
</dbReference>
<feature type="domain" description="Cyclic nucleotide-binding" evidence="1">
    <location>
        <begin position="33"/>
        <end position="119"/>
    </location>
</feature>
<keyword evidence="3" id="KW-1185">Reference proteome</keyword>
<evidence type="ECO:0000313" key="2">
    <source>
        <dbReference type="EMBL" id="AOM75731.1"/>
    </source>
</evidence>
<dbReference type="EMBL" id="CP017141">
    <property type="protein sequence ID" value="AOM75731.1"/>
    <property type="molecule type" value="Genomic_DNA"/>
</dbReference>
<evidence type="ECO:0000313" key="3">
    <source>
        <dbReference type="Proteomes" id="UP000094313"/>
    </source>
</evidence>
<protein>
    <submittedName>
        <fullName evidence="2">Cyclic nucleotide-binding protein</fullName>
    </submittedName>
</protein>
<dbReference type="CDD" id="cd00038">
    <property type="entry name" value="CAP_ED"/>
    <property type="match status" value="1"/>
</dbReference>
<dbReference type="Pfam" id="PF00027">
    <property type="entry name" value="cNMP_binding"/>
    <property type="match status" value="1"/>
</dbReference>
<gene>
    <name evidence="2" type="ORF">BFS30_00225</name>
</gene>
<proteinExistence type="predicted"/>
<evidence type="ECO:0000259" key="1">
    <source>
        <dbReference type="Pfam" id="PF00027"/>
    </source>
</evidence>
<reference evidence="2 3" key="1">
    <citation type="submission" date="2016-08" db="EMBL/GenBank/DDBJ databases">
        <authorList>
            <person name="Seilhamer J.J."/>
        </authorList>
    </citation>
    <scope>NUCLEOTIDE SEQUENCE [LARGE SCALE GENOMIC DNA]</scope>
    <source>
        <strain evidence="2 3">DX4</strain>
    </source>
</reference>
<name>A0A1D7QAQ2_9SPHI</name>
<dbReference type="InterPro" id="IPR014710">
    <property type="entry name" value="RmlC-like_jellyroll"/>
</dbReference>
<dbReference type="AlphaFoldDB" id="A0A1D7QAQ2"/>
<dbReference type="InterPro" id="IPR018490">
    <property type="entry name" value="cNMP-bd_dom_sf"/>
</dbReference>